<dbReference type="CDD" id="cd09076">
    <property type="entry name" value="L1-EN"/>
    <property type="match status" value="1"/>
</dbReference>
<evidence type="ECO:0000313" key="4">
    <source>
        <dbReference type="Proteomes" id="UP000521943"/>
    </source>
</evidence>
<proteinExistence type="predicted"/>
<feature type="compositionally biased region" description="Polar residues" evidence="1">
    <location>
        <begin position="56"/>
        <end position="69"/>
    </location>
</feature>
<reference evidence="3 4" key="1">
    <citation type="submission" date="2020-07" db="EMBL/GenBank/DDBJ databases">
        <title>Comparative genomics of pyrophilous fungi reveals a link between fire events and developmental genes.</title>
        <authorList>
            <consortium name="DOE Joint Genome Institute"/>
            <person name="Steindorff A.S."/>
            <person name="Carver A."/>
            <person name="Calhoun S."/>
            <person name="Stillman K."/>
            <person name="Liu H."/>
            <person name="Lipzen A."/>
            <person name="Pangilinan J."/>
            <person name="Labutti K."/>
            <person name="Bruns T.D."/>
            <person name="Grigoriev I.V."/>
        </authorList>
    </citation>
    <scope>NUCLEOTIDE SEQUENCE [LARGE SCALE GENOMIC DNA]</scope>
    <source>
        <strain evidence="3 4">CBS 144469</strain>
    </source>
</reference>
<organism evidence="3 4">
    <name type="scientific">Ephemerocybe angulata</name>
    <dbReference type="NCBI Taxonomy" id="980116"/>
    <lineage>
        <taxon>Eukaryota</taxon>
        <taxon>Fungi</taxon>
        <taxon>Dikarya</taxon>
        <taxon>Basidiomycota</taxon>
        <taxon>Agaricomycotina</taxon>
        <taxon>Agaricomycetes</taxon>
        <taxon>Agaricomycetidae</taxon>
        <taxon>Agaricales</taxon>
        <taxon>Agaricineae</taxon>
        <taxon>Psathyrellaceae</taxon>
        <taxon>Ephemerocybe</taxon>
    </lineage>
</organism>
<accession>A0A8H6M399</accession>
<dbReference type="EMBL" id="JACGCI010000036">
    <property type="protein sequence ID" value="KAF6753978.1"/>
    <property type="molecule type" value="Genomic_DNA"/>
</dbReference>
<evidence type="ECO:0000259" key="2">
    <source>
        <dbReference type="Pfam" id="PF03372"/>
    </source>
</evidence>
<dbReference type="PANTHER" id="PTHR19446">
    <property type="entry name" value="REVERSE TRANSCRIPTASES"/>
    <property type="match status" value="1"/>
</dbReference>
<keyword evidence="3" id="KW-0378">Hydrolase</keyword>
<dbReference type="InterPro" id="IPR005135">
    <property type="entry name" value="Endo/exonuclease/phosphatase"/>
</dbReference>
<keyword evidence="3" id="KW-0255">Endonuclease</keyword>
<dbReference type="Proteomes" id="UP000521943">
    <property type="component" value="Unassembled WGS sequence"/>
</dbReference>
<sequence length="731" mass="83160">MLGAYATYANRDPDEATEDNGRQERGGGLANITNGAEPPQNTPNRAGKCTEHATPETANSRSPARTQQAPADENEIRLPEGWDDPEIWGSFIPFTEEQHDVLEEEQAAPPEETQREHSPRRKRSCKGCKKSRAALRIASLNMKGGGTAHTNGKWRTITRMMKTESINILALQETHLTEEHRLVLERRYDRVRIISSPDPDNESGKGGVAILLNKHNTNWQNVEIEHTIPGRVISILVTWGHTSTMRIAAIYAPAGTTVEKAEFWTSLRDIWRAEPSKKPDVLLGDLNMVESALDRLPARADKSRVVEPFAELKDEAKLIDGWQATHAGGKPRYTFRTRKRGGVNSRSRIDRIYVTDEILENSYEWNIINTGIDTLDHYMVTAYVATNNTPYVGKGRSTIGDFILEFPELRDKFRERALELERALKDARTNRSSTNNPQTLWKRFKKDLLDIAKEFSRKRASLIDREIGMWQKRKETIHNLENLEEQEDELILLDEIEDNITDLLAAKTLRQKTKMEARHHFVAETNTKYDYILHSEKKPRDTIPRLRKAGVEPAQYATSTNEMVEIATKHHEDLQDEYVHNPESPETDSARRRALNSLKPRLGGRDRNRLGRRIRCRDVERAVADIANGKASGLDGIPIEVWKVLTKEHKSESSKAKDGKPFKTTANITAILTSVLNDIVRHGVADNTDFAEGWMCPLYKKKDRADIANYRPITVLNTDYKVLTKILANRL</sequence>
<evidence type="ECO:0000313" key="3">
    <source>
        <dbReference type="EMBL" id="KAF6753978.1"/>
    </source>
</evidence>
<dbReference type="GO" id="GO:0004527">
    <property type="term" value="F:exonuclease activity"/>
    <property type="evidence" value="ECO:0007669"/>
    <property type="project" value="UniProtKB-KW"/>
</dbReference>
<feature type="region of interest" description="Disordered" evidence="1">
    <location>
        <begin position="572"/>
        <end position="593"/>
    </location>
</feature>
<name>A0A8H6M399_9AGAR</name>
<feature type="non-terminal residue" evidence="3">
    <location>
        <position position="731"/>
    </location>
</feature>
<evidence type="ECO:0000256" key="1">
    <source>
        <dbReference type="SAM" id="MobiDB-lite"/>
    </source>
</evidence>
<dbReference type="Pfam" id="PF03372">
    <property type="entry name" value="Exo_endo_phos"/>
    <property type="match status" value="1"/>
</dbReference>
<dbReference type="Gene3D" id="3.60.10.10">
    <property type="entry name" value="Endonuclease/exonuclease/phosphatase"/>
    <property type="match status" value="1"/>
</dbReference>
<feature type="compositionally biased region" description="Basic and acidic residues" evidence="1">
    <location>
        <begin position="11"/>
        <end position="25"/>
    </location>
</feature>
<keyword evidence="4" id="KW-1185">Reference proteome</keyword>
<feature type="region of interest" description="Disordered" evidence="1">
    <location>
        <begin position="102"/>
        <end position="128"/>
    </location>
</feature>
<feature type="domain" description="Endonuclease/exonuclease/phosphatase" evidence="2">
    <location>
        <begin position="139"/>
        <end position="358"/>
    </location>
</feature>
<dbReference type="SUPFAM" id="SSF56219">
    <property type="entry name" value="DNase I-like"/>
    <property type="match status" value="1"/>
</dbReference>
<feature type="compositionally biased region" description="Basic residues" evidence="1">
    <location>
        <begin position="118"/>
        <end position="128"/>
    </location>
</feature>
<dbReference type="OrthoDB" id="3264871at2759"/>
<dbReference type="InterPro" id="IPR036691">
    <property type="entry name" value="Endo/exonu/phosph_ase_sf"/>
</dbReference>
<keyword evidence="3" id="KW-0540">Nuclease</keyword>
<dbReference type="GO" id="GO:0004519">
    <property type="term" value="F:endonuclease activity"/>
    <property type="evidence" value="ECO:0007669"/>
    <property type="project" value="UniProtKB-KW"/>
</dbReference>
<comment type="caution">
    <text evidence="3">The sequence shown here is derived from an EMBL/GenBank/DDBJ whole genome shotgun (WGS) entry which is preliminary data.</text>
</comment>
<keyword evidence="3" id="KW-0269">Exonuclease</keyword>
<feature type="region of interest" description="Disordered" evidence="1">
    <location>
        <begin position="1"/>
        <end position="80"/>
    </location>
</feature>
<dbReference type="AlphaFoldDB" id="A0A8H6M399"/>
<gene>
    <name evidence="3" type="ORF">DFP72DRAFT_813353</name>
</gene>
<protein>
    <submittedName>
        <fullName evidence="3">Endonuclease/exonuclease/phosphatase</fullName>
    </submittedName>
</protein>